<dbReference type="Pfam" id="PF17963">
    <property type="entry name" value="Big_9"/>
    <property type="match status" value="1"/>
</dbReference>
<dbReference type="RefSeq" id="WP_394632003.1">
    <property type="nucleotide sequence ID" value="NZ_JBIHSE010000001.1"/>
</dbReference>
<evidence type="ECO:0000256" key="1">
    <source>
        <dbReference type="SAM" id="SignalP"/>
    </source>
</evidence>
<dbReference type="Proteomes" id="UP001607221">
    <property type="component" value="Unassembled WGS sequence"/>
</dbReference>
<comment type="caution">
    <text evidence="2">The sequence shown here is derived from an EMBL/GenBank/DDBJ whole genome shotgun (WGS) entry which is preliminary data.</text>
</comment>
<feature type="signal peptide" evidence="1">
    <location>
        <begin position="1"/>
        <end position="29"/>
    </location>
</feature>
<dbReference type="EMBL" id="JBIHSE010000001">
    <property type="protein sequence ID" value="MFH0271301.1"/>
    <property type="molecule type" value="Genomic_DNA"/>
</dbReference>
<dbReference type="PROSITE" id="PS51257">
    <property type="entry name" value="PROKAR_LIPOPROTEIN"/>
    <property type="match status" value="1"/>
</dbReference>
<proteinExistence type="predicted"/>
<evidence type="ECO:0000313" key="2">
    <source>
        <dbReference type="EMBL" id="MFH0271301.1"/>
    </source>
</evidence>
<reference evidence="2 3" key="1">
    <citation type="submission" date="2024-10" db="EMBL/GenBank/DDBJ databases">
        <authorList>
            <person name="Yibar A."/>
            <person name="Saticioglu I.B."/>
            <person name="Duman M."/>
            <person name="Ajmi N."/>
            <person name="Gurler F."/>
            <person name="Ay H."/>
            <person name="Onuk E."/>
            <person name="Guler S."/>
            <person name="Romalde J.L."/>
        </authorList>
    </citation>
    <scope>NUCLEOTIDE SEQUENCE [LARGE SCALE GENOMIC DNA]</scope>
    <source>
        <strain evidence="2 3">1-TCBS-A</strain>
    </source>
</reference>
<gene>
    <name evidence="2" type="ORF">ACGRHZ_08145</name>
</gene>
<organism evidence="2 3">
    <name type="scientific">Vibrio jasicida</name>
    <dbReference type="NCBI Taxonomy" id="766224"/>
    <lineage>
        <taxon>Bacteria</taxon>
        <taxon>Pseudomonadati</taxon>
        <taxon>Pseudomonadota</taxon>
        <taxon>Gammaproteobacteria</taxon>
        <taxon>Vibrionales</taxon>
        <taxon>Vibrionaceae</taxon>
        <taxon>Vibrio</taxon>
    </lineage>
</organism>
<evidence type="ECO:0000313" key="3">
    <source>
        <dbReference type="Proteomes" id="UP001607221"/>
    </source>
</evidence>
<accession>A0ABW7J4P9</accession>
<sequence length="780" mass="85829">MKRFNKHLLKRNSALSLLIGASLATLLTACNGGSEGGSDNPVITAPVDNTAIFSANIGNNAIVGERTSINVTGYVNTSDDSEFEVTSVESLSGDACQVVISGSTSFDVSSNETQDCLYQYRVSPMNNSAQSESYVRIAAAPTYASTSLPRIIASTSENQDIIIDLETELGSSTPNSHYELQEQMVVIGNGSATYLDSQHIQFAPTGKGQSEIYYSYKSDSDIKQGTISVSVSDLAENAPPIANAFAHQELIKLGESTTIDVASYVSDLDGDNVQLVSVEDFNSTVALLSPTVVTNTQFTFESTTPGAHDVAYTVSDHMGGYTTSVVRIEVEPDFSLVQDWEDIVTYDPVINFDIRFFAPMTKAYADYINASYTSTYTENGEYGLKDAKVVMQTLTQARQYCKVRGGRLPLRRELETLIANETSAFSNHNWPTSKKYWTAENVSEINAAIVNLHDGMVGEQSKKGAMYTTCVDLSGDVRDFSSSVESSGTPYNNRYDYKVQVFDPDGNIAPFADITLESVYERGVFQNRASISHLIASDQGIIDDSYFDISFTKEVVSVEVSSTNDLFPIVPQVSHLAIDITDPALWSSEEYWDRRVFEPDEHGLMLMPNSSQSKLFHIYETPFNGENFVIRFRVTADSSSERGEFAVMIQQLGSDQSSWEQDGVIQTGNTRPYPVGEPTAFGLNVNLYGSTPVSLFEGGEVSSSTNISFRDSDRYYWFDKRGESVFVYTSLTEERPIEAAGSFSITSDLDLTEQYWLSVGGKNNDASKNYRISQLHMATY</sequence>
<name>A0ABW7J4P9_9VIBR</name>
<keyword evidence="3" id="KW-1185">Reference proteome</keyword>
<keyword evidence="1" id="KW-0732">Signal</keyword>
<feature type="chain" id="PRO_5045537953" evidence="1">
    <location>
        <begin position="30"/>
        <end position="780"/>
    </location>
</feature>
<protein>
    <submittedName>
        <fullName evidence="2">Ig-like domain-containing protein</fullName>
    </submittedName>
</protein>